<dbReference type="RefSeq" id="WP_042446555.1">
    <property type="nucleotide sequence ID" value="NZ_BBPN01000011.1"/>
</dbReference>
<dbReference type="EMBL" id="FOAZ01000020">
    <property type="protein sequence ID" value="SEM21239.1"/>
    <property type="molecule type" value="Genomic_DNA"/>
</dbReference>
<sequence>MGTTNEQSPHQNEHEVQTGAELARALAEQNRDLAEDLIERARRECLQLVGENGLLTGLVKLVLEGALEAEMAEHLGYEKGDSAGAGSGNHRNGTSRKTVLSQVGPVQINIPRDRAGNFNPQIVPKHSRRVDGFSETIISLYAKGLTTGEIQAHLAEVYDIEVSRDLVSRATAQVAQELAAWRTRPLDRVYAVLLIDCIYIKIRDGAVANKPVYIAVGINLDGDRDVLGMWVGTGGEGAKQWMTWLTELRNRGVQDVLIACCDGLKGLPESINDVWPQTDVQLCVVHMVRTSLRYAAKQHWGAIARQLKEVCTAKTADEAEQRFARFEEEWGERYPAVIDTWRRSWEHVIVFMRFPAPIRRVVYTTNMIESLNARFRQASRRRGHFPDDDAALKVLYLVIQNPIKNHANVTGRTQSWKQAINSLAGYYGDRVTDR</sequence>
<evidence type="ECO:0000313" key="8">
    <source>
        <dbReference type="EMBL" id="SEM21239.1"/>
    </source>
</evidence>
<evidence type="ECO:0000256" key="3">
    <source>
        <dbReference type="ARBA" id="ARBA00022578"/>
    </source>
</evidence>
<dbReference type="PANTHER" id="PTHR33217">
    <property type="entry name" value="TRANSPOSASE FOR INSERTION SEQUENCE ELEMENT IS1081"/>
    <property type="match status" value="1"/>
</dbReference>
<evidence type="ECO:0000256" key="1">
    <source>
        <dbReference type="ARBA" id="ARBA00002190"/>
    </source>
</evidence>
<evidence type="ECO:0000256" key="6">
    <source>
        <dbReference type="RuleBase" id="RU365089"/>
    </source>
</evidence>
<dbReference type="AlphaFoldDB" id="A0A1H7WJM9"/>
<comment type="function">
    <text evidence="1 6">Required for the transposition of the insertion element.</text>
</comment>
<organism evidence="8 9">
    <name type="scientific">Streptacidiphilus jiangxiensis</name>
    <dbReference type="NCBI Taxonomy" id="235985"/>
    <lineage>
        <taxon>Bacteria</taxon>
        <taxon>Bacillati</taxon>
        <taxon>Actinomycetota</taxon>
        <taxon>Actinomycetes</taxon>
        <taxon>Kitasatosporales</taxon>
        <taxon>Streptomycetaceae</taxon>
        <taxon>Streptacidiphilus</taxon>
    </lineage>
</organism>
<dbReference type="GO" id="GO:0006313">
    <property type="term" value="P:DNA transposition"/>
    <property type="evidence" value="ECO:0007669"/>
    <property type="project" value="UniProtKB-UniRule"/>
</dbReference>
<proteinExistence type="inferred from homology"/>
<dbReference type="GO" id="GO:0004803">
    <property type="term" value="F:transposase activity"/>
    <property type="evidence" value="ECO:0007669"/>
    <property type="project" value="UniProtKB-UniRule"/>
</dbReference>
<accession>A0A1H7WJM9</accession>
<evidence type="ECO:0000256" key="4">
    <source>
        <dbReference type="ARBA" id="ARBA00023125"/>
    </source>
</evidence>
<dbReference type="Proteomes" id="UP000183015">
    <property type="component" value="Unassembled WGS sequence"/>
</dbReference>
<dbReference type="InterPro" id="IPR001207">
    <property type="entry name" value="Transposase_mutator"/>
</dbReference>
<keyword evidence="5 6" id="KW-0233">DNA recombination</keyword>
<comment type="similarity">
    <text evidence="2 6">Belongs to the transposase mutator family.</text>
</comment>
<dbReference type="PANTHER" id="PTHR33217:SF8">
    <property type="entry name" value="MUTATOR FAMILY TRANSPOSASE"/>
    <property type="match status" value="1"/>
</dbReference>
<evidence type="ECO:0000256" key="7">
    <source>
        <dbReference type="SAM" id="MobiDB-lite"/>
    </source>
</evidence>
<feature type="region of interest" description="Disordered" evidence="7">
    <location>
        <begin position="78"/>
        <end position="97"/>
    </location>
</feature>
<evidence type="ECO:0000256" key="2">
    <source>
        <dbReference type="ARBA" id="ARBA00010961"/>
    </source>
</evidence>
<dbReference type="STRING" id="235985.SAMN05414137_120183"/>
<dbReference type="PROSITE" id="PS01007">
    <property type="entry name" value="TRANSPOSASE_MUTATOR"/>
    <property type="match status" value="1"/>
</dbReference>
<keyword evidence="4 6" id="KW-0238">DNA-binding</keyword>
<dbReference type="NCBIfam" id="NF033543">
    <property type="entry name" value="transpos_IS256"/>
    <property type="match status" value="1"/>
</dbReference>
<dbReference type="GO" id="GO:0003677">
    <property type="term" value="F:DNA binding"/>
    <property type="evidence" value="ECO:0007669"/>
    <property type="project" value="UniProtKB-UniRule"/>
</dbReference>
<keyword evidence="3 6" id="KW-0815">Transposition</keyword>
<dbReference type="Pfam" id="PF00872">
    <property type="entry name" value="Transposase_mut"/>
    <property type="match status" value="1"/>
</dbReference>
<dbReference type="eggNOG" id="COG3328">
    <property type="taxonomic scope" value="Bacteria"/>
</dbReference>
<gene>
    <name evidence="8" type="ORF">SAMN05414137_120183</name>
</gene>
<protein>
    <recommendedName>
        <fullName evidence="6">Mutator family transposase</fullName>
    </recommendedName>
</protein>
<keyword evidence="6" id="KW-0814">Transposable element</keyword>
<evidence type="ECO:0000313" key="9">
    <source>
        <dbReference type="Proteomes" id="UP000183015"/>
    </source>
</evidence>
<evidence type="ECO:0000256" key="5">
    <source>
        <dbReference type="ARBA" id="ARBA00023172"/>
    </source>
</evidence>
<name>A0A1H7WJM9_STRJI</name>
<keyword evidence="9" id="KW-1185">Reference proteome</keyword>
<reference evidence="9" key="1">
    <citation type="submission" date="2016-10" db="EMBL/GenBank/DDBJ databases">
        <authorList>
            <person name="Varghese N."/>
        </authorList>
    </citation>
    <scope>NUCLEOTIDE SEQUENCE [LARGE SCALE GENOMIC DNA]</scope>
    <source>
        <strain evidence="9">DSM 45096 / BCRC 16803 / CGMCC 4.1857 / CIP 109030 / JCM 12277 / KCTC 19219 / NBRC 100920 / 33214</strain>
    </source>
</reference>